<name>A0A1V0N1T5_9ARCH</name>
<dbReference type="InterPro" id="IPR023201">
    <property type="entry name" value="SecY_dom_sf"/>
</dbReference>
<dbReference type="AlphaFoldDB" id="A0A1V0N1T5"/>
<dbReference type="OrthoDB" id="371914at2157"/>
<dbReference type="NCBIfam" id="NF006341">
    <property type="entry name" value="PRK08568.1-5"/>
    <property type="match status" value="1"/>
</dbReference>
<evidence type="ECO:0000256" key="10">
    <source>
        <dbReference type="HAMAP-Rule" id="MF_01465"/>
    </source>
</evidence>
<feature type="transmembrane region" description="Helical" evidence="10">
    <location>
        <begin position="242"/>
        <end position="261"/>
    </location>
</feature>
<evidence type="ECO:0000256" key="6">
    <source>
        <dbReference type="ARBA" id="ARBA00022927"/>
    </source>
</evidence>
<feature type="domain" description="Translocon Sec61/SecY plug" evidence="14">
    <location>
        <begin position="98"/>
        <end position="132"/>
    </location>
</feature>
<dbReference type="SUPFAM" id="SSF103491">
    <property type="entry name" value="Preprotein translocase SecY subunit"/>
    <property type="match status" value="1"/>
</dbReference>
<feature type="transmembrane region" description="Helical" evidence="10">
    <location>
        <begin position="317"/>
        <end position="335"/>
    </location>
</feature>
<evidence type="ECO:0000256" key="12">
    <source>
        <dbReference type="RuleBase" id="RU003484"/>
    </source>
</evidence>
<evidence type="ECO:0000313" key="15">
    <source>
        <dbReference type="EMBL" id="ARD84112.1"/>
    </source>
</evidence>
<dbReference type="GO" id="GO:0065002">
    <property type="term" value="P:intracellular protein transmembrane transport"/>
    <property type="evidence" value="ECO:0007669"/>
    <property type="project" value="UniProtKB-UniRule"/>
</dbReference>
<dbReference type="Proteomes" id="UP000192050">
    <property type="component" value="Chromosome"/>
</dbReference>
<evidence type="ECO:0000313" key="16">
    <source>
        <dbReference type="Proteomes" id="UP000192050"/>
    </source>
</evidence>
<dbReference type="PANTHER" id="PTHR10906">
    <property type="entry name" value="SECY/SEC61-ALPHA FAMILY MEMBER"/>
    <property type="match status" value="1"/>
</dbReference>
<keyword evidence="7 10" id="KW-1133">Transmembrane helix</keyword>
<evidence type="ECO:0000256" key="5">
    <source>
        <dbReference type="ARBA" id="ARBA00022692"/>
    </source>
</evidence>
<dbReference type="PROSITE" id="PS00756">
    <property type="entry name" value="SECY_2"/>
    <property type="match status" value="1"/>
</dbReference>
<dbReference type="GeneID" id="31675693"/>
<feature type="transmembrane region" description="Helical" evidence="10">
    <location>
        <begin position="90"/>
        <end position="110"/>
    </location>
</feature>
<evidence type="ECO:0000256" key="11">
    <source>
        <dbReference type="RuleBase" id="RU000537"/>
    </source>
</evidence>
<evidence type="ECO:0000256" key="13">
    <source>
        <dbReference type="RuleBase" id="RU004349"/>
    </source>
</evidence>
<keyword evidence="16" id="KW-1185">Reference proteome</keyword>
<dbReference type="InterPro" id="IPR026593">
    <property type="entry name" value="SecY"/>
</dbReference>
<dbReference type="InterPro" id="IPR002208">
    <property type="entry name" value="SecY/SEC61-alpha"/>
</dbReference>
<dbReference type="NCBIfam" id="TIGR00967">
    <property type="entry name" value="3a0501s007"/>
    <property type="match status" value="1"/>
</dbReference>
<feature type="transmembrane region" description="Helical" evidence="10">
    <location>
        <begin position="356"/>
        <end position="384"/>
    </location>
</feature>
<gene>
    <name evidence="10 15" type="primary">secY</name>
    <name evidence="15" type="ORF">FAD_0182</name>
</gene>
<feature type="transmembrane region" description="Helical" evidence="10">
    <location>
        <begin position="34"/>
        <end position="54"/>
    </location>
</feature>
<evidence type="ECO:0000259" key="14">
    <source>
        <dbReference type="Pfam" id="PF10559"/>
    </source>
</evidence>
<dbReference type="RefSeq" id="WP_081141387.1">
    <property type="nucleotide sequence ID" value="NZ_CP015363.1"/>
</dbReference>
<evidence type="ECO:0000256" key="1">
    <source>
        <dbReference type="ARBA" id="ARBA00004127"/>
    </source>
</evidence>
<feature type="transmembrane region" description="Helical" evidence="10">
    <location>
        <begin position="215"/>
        <end position="235"/>
    </location>
</feature>
<evidence type="ECO:0000256" key="3">
    <source>
        <dbReference type="ARBA" id="ARBA00022448"/>
    </source>
</evidence>
<comment type="subcellular location">
    <subcellularLocation>
        <location evidence="10">Cell membrane</location>
        <topology evidence="10">Multi-pass membrane protein</topology>
    </subcellularLocation>
    <subcellularLocation>
        <location evidence="1">Endomembrane system</location>
        <topology evidence="1">Multi-pass membrane protein</topology>
    </subcellularLocation>
    <subcellularLocation>
        <location evidence="12">Membrane</location>
        <topology evidence="12">Multi-pass membrane protein</topology>
    </subcellularLocation>
</comment>
<accession>A0A1V0N1T5</accession>
<dbReference type="EMBL" id="CP015363">
    <property type="protein sequence ID" value="ARD84112.1"/>
    <property type="molecule type" value="Genomic_DNA"/>
</dbReference>
<dbReference type="Pfam" id="PF00344">
    <property type="entry name" value="SecY"/>
    <property type="match status" value="1"/>
</dbReference>
<dbReference type="GO" id="GO:0006605">
    <property type="term" value="P:protein targeting"/>
    <property type="evidence" value="ECO:0007669"/>
    <property type="project" value="UniProtKB-UniRule"/>
</dbReference>
<sequence>MTEIRRNKGAAIPVIFIFALFIVVFYYFSHYTGLKLFILGLLSSPLFIIAYLLLSYKGPKKSRLYGLENLTAKLPAIKKAKGHVPFKYKLMWTAVVVLIYFALTNIYIYGLNTSKTVDVFASFRAIFAGASGSLMDLGIGPIVTASIVMQLFAGAKIFNLDLSDSSDKAIYQGFQKLLVIIMIFVEAIPQAFGFLVPDAGLVSNIAHVVPGYGEFLAQSIIILQLFFGSYLVFLMDEVVSKYGIGSGISLFIAAGVSQQLFTGTFNWIPSTITSPLSLSNPPAGAIPKALYLFINAPGSYLTNTGMEQILFAQPNPMIALVGTLLIFFVVAFFQSSKIELPIAHERVRGARGRYPLQLLYASNIPVILATALLANISMWTLLFWDSPVLSKIPILGHSHLLGSYASAAQISTLGISSTTPTGGLAYYLYTPNGLSDWLFPILQPSVSQSVLLGHTPVEELIHIVVFMVFLVGFSILFAKFWIETTNMGPDAVAKQIRSSGMQIPGFRRDPRIMAKVLSKYIPAITIFSGAIVGILAGAADLIGTVGDTSGTGLLLAVGIVIQFYEAMGREQLMEMHPLIRQFFNGG</sequence>
<proteinExistence type="inferred from homology"/>
<feature type="transmembrane region" description="Helical" evidence="10">
    <location>
        <begin position="174"/>
        <end position="195"/>
    </location>
</feature>
<comment type="caution">
    <text evidence="10">Lacks conserved residue(s) required for the propagation of feature annotation.</text>
</comment>
<feature type="transmembrane region" description="Helical" evidence="10">
    <location>
        <begin position="520"/>
        <end position="542"/>
    </location>
</feature>
<keyword evidence="3 10" id="KW-0813">Transport</keyword>
<dbReference type="KEGG" id="fai:FAD_0182"/>
<keyword evidence="9 10" id="KW-0472">Membrane</keyword>
<comment type="similarity">
    <text evidence="2 10 13">Belongs to the SecY/SEC61-alpha family.</text>
</comment>
<comment type="subunit">
    <text evidence="10">Component of the Sec protein translocase complex. Heterotrimer consisting of alpha (SecY), beta (SecG) and gamma (SecE) subunits. The heterotrimers can form oligomers, although 1 heterotrimer is thought to be able to translocate proteins. Interacts with the ribosome. May interact with SecDF, and other proteins may be involved.</text>
</comment>
<feature type="transmembrane region" description="Helical" evidence="10">
    <location>
        <begin position="548"/>
        <end position="567"/>
    </location>
</feature>
<dbReference type="HAMAP" id="MF_01465">
    <property type="entry name" value="SecY"/>
    <property type="match status" value="1"/>
</dbReference>
<dbReference type="GO" id="GO:0012505">
    <property type="term" value="C:endomembrane system"/>
    <property type="evidence" value="ECO:0007669"/>
    <property type="project" value="UniProtKB-SubCell"/>
</dbReference>
<evidence type="ECO:0000256" key="9">
    <source>
        <dbReference type="ARBA" id="ARBA00023136"/>
    </source>
</evidence>
<feature type="transmembrane region" description="Helical" evidence="10">
    <location>
        <begin position="9"/>
        <end position="28"/>
    </location>
</feature>
<feature type="transmembrane region" description="Helical" evidence="10">
    <location>
        <begin position="460"/>
        <end position="482"/>
    </location>
</feature>
<keyword evidence="8 10" id="KW-0811">Translocation</keyword>
<keyword evidence="6 10" id="KW-0653">Protein transport</keyword>
<organism evidence="15 16">
    <name type="scientific">Ferroplasma acidiphilum</name>
    <dbReference type="NCBI Taxonomy" id="74969"/>
    <lineage>
        <taxon>Archaea</taxon>
        <taxon>Methanobacteriati</taxon>
        <taxon>Thermoplasmatota</taxon>
        <taxon>Thermoplasmata</taxon>
        <taxon>Thermoplasmatales</taxon>
        <taxon>Ferroplasmaceae</taxon>
        <taxon>Ferroplasma</taxon>
    </lineage>
</organism>
<comment type="function">
    <text evidence="10 11">The central subunit of the protein translocation channel SecYEG. Consists of two halves formed by TMs 1-5 and 6-10. These two domains form a lateral gate at the front which open onto the bilayer between TMs 2 and 7, and are clamped together by SecE at the back. The channel is closed by both a pore ring composed of hydrophobic SecY resides and a short helix (helix 2A) on the extracellular side of the membrane which forms a plug. The plug probably moves laterally to allow the channel to open. The ring and the pore may move independently.</text>
</comment>
<dbReference type="Pfam" id="PF10559">
    <property type="entry name" value="Plug_translocon"/>
    <property type="match status" value="1"/>
</dbReference>
<dbReference type="InterPro" id="IPR019561">
    <property type="entry name" value="Translocon_Sec61/SecY_plug_dom"/>
</dbReference>
<dbReference type="InterPro" id="IPR030659">
    <property type="entry name" value="SecY_CS"/>
</dbReference>
<keyword evidence="4 10" id="KW-1003">Cell membrane</keyword>
<evidence type="ECO:0000256" key="8">
    <source>
        <dbReference type="ARBA" id="ARBA00023010"/>
    </source>
</evidence>
<dbReference type="PROSITE" id="PS00755">
    <property type="entry name" value="SECY_1"/>
    <property type="match status" value="1"/>
</dbReference>
<protein>
    <recommendedName>
        <fullName evidence="10 11">Protein translocase subunit SecY</fullName>
    </recommendedName>
    <alternativeName>
        <fullName evidence="10">Protein transport protein SEC61 subunit alpha homolog</fullName>
    </alternativeName>
</protein>
<evidence type="ECO:0000256" key="2">
    <source>
        <dbReference type="ARBA" id="ARBA00005751"/>
    </source>
</evidence>
<evidence type="ECO:0000256" key="4">
    <source>
        <dbReference type="ARBA" id="ARBA00022475"/>
    </source>
</evidence>
<reference evidence="15 16" key="1">
    <citation type="submission" date="2011-10" db="EMBL/GenBank/DDBJ databases">
        <title>Metabolic and evolutionary patterns in the extreme acidophile Ferroplasma acidiphilum.</title>
        <authorList>
            <person name="Golyshina O.V."/>
            <person name="Kozyavkin S.A."/>
            <person name="Tatusov R.L."/>
            <person name="Slesarev A.I."/>
            <person name="Golyshin P.N."/>
        </authorList>
    </citation>
    <scope>NUCLEOTIDE SEQUENCE [LARGE SCALE GENOMIC DNA]</scope>
    <source>
        <strain evidence="16">Y</strain>
    </source>
</reference>
<keyword evidence="5 10" id="KW-0812">Transmembrane</keyword>
<feature type="transmembrane region" description="Helical" evidence="10">
    <location>
        <begin position="130"/>
        <end position="153"/>
    </location>
</feature>
<evidence type="ECO:0000256" key="7">
    <source>
        <dbReference type="ARBA" id="ARBA00022989"/>
    </source>
</evidence>
<dbReference type="GO" id="GO:0005886">
    <property type="term" value="C:plasma membrane"/>
    <property type="evidence" value="ECO:0007669"/>
    <property type="project" value="UniProtKB-SubCell"/>
</dbReference>
<dbReference type="STRING" id="74969.FAD_0182"/>
<dbReference type="Gene3D" id="1.10.3370.10">
    <property type="entry name" value="SecY subunit domain"/>
    <property type="match status" value="1"/>
</dbReference>